<dbReference type="InterPro" id="IPR035994">
    <property type="entry name" value="Nucleoside_phosphorylase_sf"/>
</dbReference>
<reference evidence="5 6" key="1">
    <citation type="journal article" date="2012" name="J. Bacteriol.">
        <title>Complete Genome Sequence of the Thermophilic, Piezophilic, Heterotrophic Bacterium Marinitoga piezophila KA3.</title>
        <authorList>
            <person name="Lucas S."/>
            <person name="Han J."/>
            <person name="Lapidus A."/>
            <person name="Cheng J.F."/>
            <person name="Goodwin L.A."/>
            <person name="Pitluck S."/>
            <person name="Peters L."/>
            <person name="Mikhailova N."/>
            <person name="Teshima H."/>
            <person name="Detter J.C."/>
            <person name="Han C."/>
            <person name="Tapia R."/>
            <person name="Land M."/>
            <person name="Hauser L."/>
            <person name="Kyrpides N.C."/>
            <person name="Ivanova N."/>
            <person name="Pagani I."/>
            <person name="Vannier P."/>
            <person name="Oger P."/>
            <person name="Bartlett D.H."/>
            <person name="Noll K.M."/>
            <person name="Woyke T."/>
            <person name="Jebbar M."/>
        </authorList>
    </citation>
    <scope>NUCLEOTIDE SEQUENCE [LARGE SCALE GENOMIC DNA]</scope>
    <source>
        <strain evidence="6">DSM 14283 / JCM 11233 / KA3</strain>
    </source>
</reference>
<dbReference type="GO" id="GO:0005829">
    <property type="term" value="C:cytosol"/>
    <property type="evidence" value="ECO:0007669"/>
    <property type="project" value="TreeGrafter"/>
</dbReference>
<dbReference type="CDD" id="cd17767">
    <property type="entry name" value="UP_EcUdp-like"/>
    <property type="match status" value="1"/>
</dbReference>
<dbReference type="InterPro" id="IPR000845">
    <property type="entry name" value="Nucleoside_phosphorylase_d"/>
</dbReference>
<dbReference type="Proteomes" id="UP000007161">
    <property type="component" value="Chromosome"/>
</dbReference>
<keyword evidence="6" id="KW-1185">Reference proteome</keyword>
<dbReference type="AlphaFoldDB" id="H2J3C0"/>
<dbReference type="OrthoDB" id="9772602at2"/>
<dbReference type="KEGG" id="mpz:Marpi_1333"/>
<dbReference type="PANTHER" id="PTHR43691:SF11">
    <property type="entry name" value="FI09636P-RELATED"/>
    <property type="match status" value="1"/>
</dbReference>
<reference evidence="6" key="2">
    <citation type="submission" date="2012-01" db="EMBL/GenBank/DDBJ databases">
        <title>Complete sequence of chromosome of Marinitoga piezophila KA3.</title>
        <authorList>
            <person name="Lucas S."/>
            <person name="Han J."/>
            <person name="Lapidus A."/>
            <person name="Cheng J.-F."/>
            <person name="Goodwin L."/>
            <person name="Pitluck S."/>
            <person name="Peters L."/>
            <person name="Mikhailova N."/>
            <person name="Teshima H."/>
            <person name="Detter J.C."/>
            <person name="Han C."/>
            <person name="Tapia R."/>
            <person name="Land M."/>
            <person name="Hauser L."/>
            <person name="Kyrpides N."/>
            <person name="Ivanova N."/>
            <person name="Pagani I."/>
            <person name="Jebbar M."/>
            <person name="Vannier P."/>
            <person name="Oger P."/>
            <person name="Cario A."/>
            <person name="Bartlett D."/>
            <person name="Noll K.M."/>
            <person name="Woyke T."/>
        </authorList>
    </citation>
    <scope>NUCLEOTIDE SEQUENCE [LARGE SCALE GENOMIC DNA]</scope>
    <source>
        <strain evidence="6">DSM 14283 / JCM 11233 / KA3</strain>
    </source>
</reference>
<dbReference type="PANTHER" id="PTHR43691">
    <property type="entry name" value="URIDINE PHOSPHORYLASE"/>
    <property type="match status" value="1"/>
</dbReference>
<feature type="domain" description="Nucleoside phosphorylase" evidence="4">
    <location>
        <begin position="19"/>
        <end position="242"/>
    </location>
</feature>
<accession>H2J3C0</accession>
<proteinExistence type="predicted"/>
<dbReference type="eggNOG" id="COG2820">
    <property type="taxonomic scope" value="Bacteria"/>
</dbReference>
<dbReference type="GO" id="GO:0004850">
    <property type="term" value="F:uridine phosphorylase activity"/>
    <property type="evidence" value="ECO:0007669"/>
    <property type="project" value="UniProtKB-EC"/>
</dbReference>
<dbReference type="RefSeq" id="WP_014296807.1">
    <property type="nucleotide sequence ID" value="NC_016751.1"/>
</dbReference>
<gene>
    <name evidence="5" type="ordered locus">Marpi_1333</name>
</gene>
<organism evidence="5 6">
    <name type="scientific">Marinitoga piezophila (strain DSM 14283 / JCM 11233 / KA3)</name>
    <dbReference type="NCBI Taxonomy" id="443254"/>
    <lineage>
        <taxon>Bacteria</taxon>
        <taxon>Thermotogati</taxon>
        <taxon>Thermotogota</taxon>
        <taxon>Thermotogae</taxon>
        <taxon>Petrotogales</taxon>
        <taxon>Petrotogaceae</taxon>
        <taxon>Marinitoga</taxon>
    </lineage>
</organism>
<dbReference type="Gene3D" id="3.40.50.1580">
    <property type="entry name" value="Nucleoside phosphorylase domain"/>
    <property type="match status" value="1"/>
</dbReference>
<evidence type="ECO:0000313" key="5">
    <source>
        <dbReference type="EMBL" id="AEX85736.1"/>
    </source>
</evidence>
<protein>
    <recommendedName>
        <fullName evidence="2">Uridine phosphorylase</fullName>
        <ecNumber evidence="1">2.4.2.3</ecNumber>
    </recommendedName>
</protein>
<evidence type="ECO:0000256" key="2">
    <source>
        <dbReference type="ARBA" id="ARBA00021980"/>
    </source>
</evidence>
<dbReference type="GO" id="GO:0009116">
    <property type="term" value="P:nucleoside metabolic process"/>
    <property type="evidence" value="ECO:0007669"/>
    <property type="project" value="InterPro"/>
</dbReference>
<comment type="catalytic activity">
    <reaction evidence="3">
        <text>uridine + phosphate = alpha-D-ribose 1-phosphate + uracil</text>
        <dbReference type="Rhea" id="RHEA:24388"/>
        <dbReference type="ChEBI" id="CHEBI:16704"/>
        <dbReference type="ChEBI" id="CHEBI:17568"/>
        <dbReference type="ChEBI" id="CHEBI:43474"/>
        <dbReference type="ChEBI" id="CHEBI:57720"/>
        <dbReference type="EC" id="2.4.2.3"/>
    </reaction>
</comment>
<evidence type="ECO:0000313" key="6">
    <source>
        <dbReference type="Proteomes" id="UP000007161"/>
    </source>
</evidence>
<dbReference type="SUPFAM" id="SSF53167">
    <property type="entry name" value="Purine and uridine phosphorylases"/>
    <property type="match status" value="1"/>
</dbReference>
<evidence type="ECO:0000256" key="1">
    <source>
        <dbReference type="ARBA" id="ARBA00011888"/>
    </source>
</evidence>
<dbReference type="Pfam" id="PF01048">
    <property type="entry name" value="PNP_UDP_1"/>
    <property type="match status" value="1"/>
</dbReference>
<sequence>MGEDLRYHIRIYDPEKVGKYVLLPGDRGRVKRIAKYLENAEVVADNREYFTMTGYLNGEKVSVMSTGMGAPCISIGVEELKTLGVHTFIRIGTTGALQKNLKLGDSIIPTAAIRGDGTMDYYLPKSFPAVGHFDVISALKEAAGIIGNPHHLGVVLSTDSYYGRFFNTKKAAEDMDLFVRANTLAIEMEVSALYVLGNIYNLRTGAIITIREELGEDGEYKKQAGEEYENGLEKSIQIAIKAVELLIEKDKNIK</sequence>
<evidence type="ECO:0000259" key="4">
    <source>
        <dbReference type="Pfam" id="PF01048"/>
    </source>
</evidence>
<dbReference type="HOGENOM" id="CLU_068457_0_0_0"/>
<dbReference type="EC" id="2.4.2.3" evidence="1"/>
<name>H2J3C0_MARPK</name>
<evidence type="ECO:0000256" key="3">
    <source>
        <dbReference type="ARBA" id="ARBA00048447"/>
    </source>
</evidence>
<dbReference type="EMBL" id="CP003257">
    <property type="protein sequence ID" value="AEX85736.1"/>
    <property type="molecule type" value="Genomic_DNA"/>
</dbReference>
<dbReference type="STRING" id="443254.Marpi_1333"/>